<dbReference type="Proteomes" id="UP000545507">
    <property type="component" value="Unassembled WGS sequence"/>
</dbReference>
<keyword evidence="2" id="KW-1185">Reference proteome</keyword>
<comment type="caution">
    <text evidence="1">The sequence shown here is derived from an EMBL/GenBank/DDBJ whole genome shotgun (WGS) entry which is preliminary data.</text>
</comment>
<dbReference type="RefSeq" id="WP_177135980.1">
    <property type="nucleotide sequence ID" value="NZ_VYGV01000011.1"/>
</dbReference>
<protein>
    <submittedName>
        <fullName evidence="1">Uncharacterized protein</fullName>
    </submittedName>
</protein>
<evidence type="ECO:0000313" key="1">
    <source>
        <dbReference type="EMBL" id="NWF46072.1"/>
    </source>
</evidence>
<organism evidence="1 2">
    <name type="scientific">Hydrogenophaga aromaticivorans</name>
    <dbReference type="NCBI Taxonomy" id="2610898"/>
    <lineage>
        <taxon>Bacteria</taxon>
        <taxon>Pseudomonadati</taxon>
        <taxon>Pseudomonadota</taxon>
        <taxon>Betaproteobacteria</taxon>
        <taxon>Burkholderiales</taxon>
        <taxon>Comamonadaceae</taxon>
        <taxon>Hydrogenophaga</taxon>
    </lineage>
</organism>
<dbReference type="AlphaFoldDB" id="A0A7Y8GWD6"/>
<name>A0A7Y8GWD6_9BURK</name>
<accession>A0A7Y8GWD6</accession>
<gene>
    <name evidence="1" type="ORF">F3K02_12535</name>
</gene>
<reference evidence="1 2" key="1">
    <citation type="submission" date="2019-09" db="EMBL/GenBank/DDBJ databases">
        <title>Hydrogenophaga aromatica sp. nov., isolated from a para-xylene-degrading enrichment culture.</title>
        <authorList>
            <person name="Tancsics A."/>
            <person name="Banerjee S."/>
        </authorList>
    </citation>
    <scope>NUCLEOTIDE SEQUENCE [LARGE SCALE GENOMIC DNA]</scope>
    <source>
        <strain evidence="1 2">D2P1</strain>
    </source>
</reference>
<proteinExistence type="predicted"/>
<sequence length="270" mass="30078">MIFDPLSELTQPGSNLRVHNARLIDAQQSETGQTLLTIEHAGITRELIGAGPWSEEHNRRDVGQIGYVVAAKPFGEVSPGGCYFRPYLDQSLRRVPELDRFEEVSGDEGPQPEVIGWYCDAKPGGFRAPVGIVPGEDGRFVPDETIEVTLRVPPEFVREAHQVQMTPAELLRSFVGDLAGIQNFTACPRADRYGSNGSDERDYAEAWLHRAHGFNAIDLDALENRAREDQERQWQRDEFADLLDEFESAGGQADELFAAVQAILDKQEKG</sequence>
<dbReference type="EMBL" id="VYGV01000011">
    <property type="protein sequence ID" value="NWF46072.1"/>
    <property type="molecule type" value="Genomic_DNA"/>
</dbReference>
<evidence type="ECO:0000313" key="2">
    <source>
        <dbReference type="Proteomes" id="UP000545507"/>
    </source>
</evidence>